<dbReference type="Pfam" id="PF04473">
    <property type="entry name" value="DUF553"/>
    <property type="match status" value="1"/>
</dbReference>
<keyword evidence="1" id="KW-0732">Signal</keyword>
<dbReference type="PANTHER" id="PTHR46333:SF2">
    <property type="entry name" value="CYTOKINESIS PROTEIN 3"/>
    <property type="match status" value="1"/>
</dbReference>
<evidence type="ECO:0000259" key="2">
    <source>
        <dbReference type="SMART" id="SM00460"/>
    </source>
</evidence>
<proteinExistence type="predicted"/>
<gene>
    <name evidence="3" type="ORF">NH26_21090</name>
</gene>
<protein>
    <recommendedName>
        <fullName evidence="2">Transglutaminase-like domain-containing protein</fullName>
    </recommendedName>
</protein>
<feature type="signal peptide" evidence="1">
    <location>
        <begin position="1"/>
        <end position="19"/>
    </location>
</feature>
<evidence type="ECO:0000256" key="1">
    <source>
        <dbReference type="SAM" id="SignalP"/>
    </source>
</evidence>
<dbReference type="InterPro" id="IPR002931">
    <property type="entry name" value="Transglutaminase-like"/>
</dbReference>
<dbReference type="PANTHER" id="PTHR46333">
    <property type="entry name" value="CYTOKINESIS PROTEIN 3"/>
    <property type="match status" value="1"/>
</dbReference>
<dbReference type="EMBL" id="JRYR02000002">
    <property type="protein sequence ID" value="OHX64104.1"/>
    <property type="molecule type" value="Genomic_DNA"/>
</dbReference>
<dbReference type="RefSeq" id="WP_044226283.1">
    <property type="nucleotide sequence ID" value="NZ_JRYR02000002.1"/>
</dbReference>
<dbReference type="Proteomes" id="UP000179797">
    <property type="component" value="Unassembled WGS sequence"/>
</dbReference>
<dbReference type="InterPro" id="IPR007562">
    <property type="entry name" value="Transglutaminase-like_domain"/>
</dbReference>
<evidence type="ECO:0000313" key="4">
    <source>
        <dbReference type="Proteomes" id="UP000179797"/>
    </source>
</evidence>
<dbReference type="InterPro" id="IPR038765">
    <property type="entry name" value="Papain-like_cys_pep_sf"/>
</dbReference>
<dbReference type="Gene3D" id="3.10.620.30">
    <property type="match status" value="1"/>
</dbReference>
<dbReference type="SMART" id="SM00460">
    <property type="entry name" value="TGc"/>
    <property type="match status" value="1"/>
</dbReference>
<name>A0A1S1YSU6_FLAPC</name>
<dbReference type="STRING" id="915059.NH26_21090"/>
<organism evidence="3 4">
    <name type="scientific">Flammeovirga pacifica</name>
    <dbReference type="NCBI Taxonomy" id="915059"/>
    <lineage>
        <taxon>Bacteria</taxon>
        <taxon>Pseudomonadati</taxon>
        <taxon>Bacteroidota</taxon>
        <taxon>Cytophagia</taxon>
        <taxon>Cytophagales</taxon>
        <taxon>Flammeovirgaceae</taxon>
        <taxon>Flammeovirga</taxon>
    </lineage>
</organism>
<dbReference type="GO" id="GO:0005737">
    <property type="term" value="C:cytoplasm"/>
    <property type="evidence" value="ECO:0007669"/>
    <property type="project" value="TreeGrafter"/>
</dbReference>
<accession>A0A1S1YSU6</accession>
<dbReference type="AlphaFoldDB" id="A0A1S1YSU6"/>
<evidence type="ECO:0000313" key="3">
    <source>
        <dbReference type="EMBL" id="OHX64104.1"/>
    </source>
</evidence>
<feature type="chain" id="PRO_5010192961" description="Transglutaminase-like domain-containing protein" evidence="1">
    <location>
        <begin position="20"/>
        <end position="320"/>
    </location>
</feature>
<dbReference type="InterPro" id="IPR052557">
    <property type="entry name" value="CAP/Cytokinesis_protein"/>
</dbReference>
<keyword evidence="4" id="KW-1185">Reference proteome</keyword>
<dbReference type="SUPFAM" id="SSF54001">
    <property type="entry name" value="Cysteine proteinases"/>
    <property type="match status" value="1"/>
</dbReference>
<comment type="caution">
    <text evidence="3">The sequence shown here is derived from an EMBL/GenBank/DDBJ whole genome shotgun (WGS) entry which is preliminary data.</text>
</comment>
<reference evidence="3 4" key="1">
    <citation type="journal article" date="2012" name="Int. J. Syst. Evol. Microbiol.">
        <title>Flammeovirga pacifica sp. nov., isolated from deep-sea sediment.</title>
        <authorList>
            <person name="Xu H."/>
            <person name="Fu Y."/>
            <person name="Yang N."/>
            <person name="Ding Z."/>
            <person name="Lai Q."/>
            <person name="Zeng R."/>
        </authorList>
    </citation>
    <scope>NUCLEOTIDE SEQUENCE [LARGE SCALE GENOMIC DNA]</scope>
    <source>
        <strain evidence="4">DSM 24597 / LMG 26175 / WPAGA1</strain>
    </source>
</reference>
<dbReference type="OrthoDB" id="9788327at2"/>
<sequence length="320" mass="37332">MKLKFVLLLLLICCANLHSQNLKEVDQYVIHHLLKEKNIDKLSNKINAKYQKPIVRARAIYCYISSTISYDVDAWKKGNVGYRFTYKTEKEKEQKLRAFRNDKAIEAVKSGKAVCDGYSTLFEILCHKSEIECITVQGESKSFLSDLNKTFSEDVKGDHAWNIITINGEKFLVDTTWGAGSIDNQLKFVKNYSDVYFMMPPNRFILNHYPQQEQYKLTSISKKQFYDYPLFYLDYFFTNIKLIAPLNKEIKKSNSFQIILSPLTIQKDLLFAYDDSKYALDIKMKEIDGKLYIEVPSSSPNSTYFTIYYKNMSIVTYLVK</sequence>
<feature type="domain" description="Transglutaminase-like" evidence="2">
    <location>
        <begin position="107"/>
        <end position="177"/>
    </location>
</feature>